<evidence type="ECO:0008006" key="3">
    <source>
        <dbReference type="Google" id="ProtNLM"/>
    </source>
</evidence>
<evidence type="ECO:0000313" key="2">
    <source>
        <dbReference type="Proteomes" id="UP000609346"/>
    </source>
</evidence>
<accession>A0ABR8N1J8</accession>
<dbReference type="Gene3D" id="3.40.50.720">
    <property type="entry name" value="NAD(P)-binding Rossmann-like Domain"/>
    <property type="match status" value="1"/>
</dbReference>
<comment type="caution">
    <text evidence="1">The sequence shown here is derived from an EMBL/GenBank/DDBJ whole genome shotgun (WGS) entry which is preliminary data.</text>
</comment>
<gene>
    <name evidence="1" type="ORF">H8B09_23485</name>
</gene>
<evidence type="ECO:0000313" key="1">
    <source>
        <dbReference type="EMBL" id="MBD3921745.1"/>
    </source>
</evidence>
<protein>
    <recommendedName>
        <fullName evidence="3">Thiazole-containing bacteriocin maturation protein</fullName>
    </recommendedName>
</protein>
<organism evidence="1 2">
    <name type="scientific">Paenibacillus terricola</name>
    <dbReference type="NCBI Taxonomy" id="2763503"/>
    <lineage>
        <taxon>Bacteria</taxon>
        <taxon>Bacillati</taxon>
        <taxon>Bacillota</taxon>
        <taxon>Bacilli</taxon>
        <taxon>Bacillales</taxon>
        <taxon>Paenibacillaceae</taxon>
        <taxon>Paenibacillus</taxon>
    </lineage>
</organism>
<sequence>MSSHGEGVLAVGSGAILIALVQGWYESGLSNITVHVTNTQPTDIGELKIILEQALLSDSEAALNILEAAEGNKVDWEAAVRPYSFILYAAQHGDLEEFQMLRAACLAQKKPLLPAMGLQGIGLAGPLLDPEEDGCWESAWRCVQRSIVKADWRPYSAATSTLLSNLIVNEWHKWMAGEPNCRNHCYLLNPRTLEGSWHPIHLHPLLSGHKLGCSIMDLELNLGADHEPDTEEWFTWFGSMTSEVSGIFHVWGEGALNQLPLAQCLVHPDDPLSEEASRLPAIVCSGFTHVEARRESALAGLEAYTARMVPLLVPEPLSRQQENIHIGAGLTFAEAVRRGLSAYLSQELGKRTIQQELILTPMECARIEDIQCRFYKEALSILEGEPVIASGESLLGFPVVWVNSGDSWYGGVNLNRTLALRQSLHKALMKTEAAPVSSVLWNEHQQRPESITISAASLIDNALWVRSAVQTLNEHRIDLEVFDLRCESIWRDGSIKVVGIMLCEEVSSCIQ</sequence>
<dbReference type="Proteomes" id="UP000609346">
    <property type="component" value="Unassembled WGS sequence"/>
</dbReference>
<dbReference type="EMBL" id="JACXZA010000006">
    <property type="protein sequence ID" value="MBD3921745.1"/>
    <property type="molecule type" value="Genomic_DNA"/>
</dbReference>
<name>A0ABR8N1J8_9BACL</name>
<reference evidence="1 2" key="1">
    <citation type="submission" date="2020-09" db="EMBL/GenBank/DDBJ databases">
        <title>Paenibacillus sp. strain PR3 16S rRNA gene Genome sequencing and assembly.</title>
        <authorList>
            <person name="Kim J."/>
        </authorList>
    </citation>
    <scope>NUCLEOTIDE SEQUENCE [LARGE SCALE GENOMIC DNA]</scope>
    <source>
        <strain evidence="1 2">PR3</strain>
    </source>
</reference>
<keyword evidence="2" id="KW-1185">Reference proteome</keyword>
<dbReference type="RefSeq" id="WP_191206027.1">
    <property type="nucleotide sequence ID" value="NZ_JACXZA010000006.1"/>
</dbReference>
<proteinExistence type="predicted"/>